<dbReference type="GO" id="GO:0005524">
    <property type="term" value="F:ATP binding"/>
    <property type="evidence" value="ECO:0007669"/>
    <property type="project" value="UniProtKB-KW"/>
</dbReference>
<gene>
    <name evidence="1" type="ORF">RJ40_05185</name>
</gene>
<organism evidence="1 2">
    <name type="scientific">Methanofollis aquaemaris</name>
    <dbReference type="NCBI Taxonomy" id="126734"/>
    <lineage>
        <taxon>Archaea</taxon>
        <taxon>Methanobacteriati</taxon>
        <taxon>Methanobacteriota</taxon>
        <taxon>Stenosarchaea group</taxon>
        <taxon>Methanomicrobia</taxon>
        <taxon>Methanomicrobiales</taxon>
        <taxon>Methanomicrobiaceae</taxon>
        <taxon>Methanofollis</taxon>
    </lineage>
</organism>
<dbReference type="Proteomes" id="UP001042704">
    <property type="component" value="Chromosome"/>
</dbReference>
<keyword evidence="1" id="KW-0067">ATP-binding</keyword>
<sequence>MSKTKSRLLSNNGDLLSTEDNKKDLQEILGEYADPRPSALIESLRAFGYDLKTSIADLIDNSISAHAKNIYVDFYYNGFDSSVTITDDGIGMTLEGLVNAMRPGSFSPLEVRKPEDLGRFGLGLKTASFSQCRRTTVFSKIEGSTGNARTWDLDTVIAGNKWQLIIPNSSGEIREFSRIRNFNSGTVVLWEKTDRISSGMETECANDLNRFNDMIDEVSEHLSMTFHRFLEGHGKINIFINGNPVEPWDPFLSSHPSTQEITDEPIPLSKEIVNITPYVLPHHSRITDEEHERSSGPKGWNDQQGFYIYRNRRLLVSGSWLNLGFKKEEHYKLARIKVDIPNSLDSQWQIDVKKAVARPPPQIRDDLKRLARLTRKRASDIYRHRGKIIARTQSGNDTFMWEIITKNRKPTYKINRKHPLVSDLLNDDSVNHTKIRQLLKGIEETVPISAIILKNSENPDSISAPFEHSSEDEIYGYIDVFYLALKKRGFTDSAILEKLRFHEEFRDYQDLIDIYFEKRRKNE</sequence>
<dbReference type="InterPro" id="IPR036890">
    <property type="entry name" value="HATPase_C_sf"/>
</dbReference>
<accession>A0A8A3S465</accession>
<evidence type="ECO:0000313" key="1">
    <source>
        <dbReference type="EMBL" id="QSZ66928.1"/>
    </source>
</evidence>
<proteinExistence type="predicted"/>
<name>A0A8A3S465_9EURY</name>
<protein>
    <submittedName>
        <fullName evidence="1">ATP-binding protein</fullName>
    </submittedName>
</protein>
<dbReference type="Pfam" id="PF13589">
    <property type="entry name" value="HATPase_c_3"/>
    <property type="match status" value="1"/>
</dbReference>
<dbReference type="KEGG" id="maqe:RJ40_05185"/>
<dbReference type="EMBL" id="CP036172">
    <property type="protein sequence ID" value="QSZ66928.1"/>
    <property type="molecule type" value="Genomic_DNA"/>
</dbReference>
<reference evidence="1" key="2">
    <citation type="submission" date="2019-02" db="EMBL/GenBank/DDBJ databases">
        <authorList>
            <person name="Chen S.-C."/>
            <person name="Chien H.-H."/>
            <person name="Lai M.-C."/>
        </authorList>
    </citation>
    <scope>NUCLEOTIDE SEQUENCE</scope>
    <source>
        <strain evidence="1">N2F9704</strain>
    </source>
</reference>
<dbReference type="AlphaFoldDB" id="A0A8A3S465"/>
<dbReference type="Gene3D" id="3.30.565.10">
    <property type="entry name" value="Histidine kinase-like ATPase, C-terminal domain"/>
    <property type="match status" value="1"/>
</dbReference>
<keyword evidence="2" id="KW-1185">Reference proteome</keyword>
<evidence type="ECO:0000313" key="2">
    <source>
        <dbReference type="Proteomes" id="UP001042704"/>
    </source>
</evidence>
<keyword evidence="1" id="KW-0547">Nucleotide-binding</keyword>
<dbReference type="SUPFAM" id="SSF55874">
    <property type="entry name" value="ATPase domain of HSP90 chaperone/DNA topoisomerase II/histidine kinase"/>
    <property type="match status" value="1"/>
</dbReference>
<reference evidence="1" key="1">
    <citation type="journal article" date="2001" name="Int. J. Syst. Evol. Microbiol.">
        <title>Methanofollis aquaemaris sp. nov., a methanogen isolated from an aquaculture fish pond.</title>
        <authorList>
            <person name="Lai M.C."/>
            <person name="Chen S.C."/>
        </authorList>
    </citation>
    <scope>NUCLEOTIDE SEQUENCE</scope>
    <source>
        <strain evidence="1">N2F9704</strain>
    </source>
</reference>